<gene>
    <name evidence="2" type="ORF">QQ008_20920</name>
</gene>
<dbReference type="EMBL" id="JAUJEA010000009">
    <property type="protein sequence ID" value="MDN5203867.1"/>
    <property type="molecule type" value="Genomic_DNA"/>
</dbReference>
<name>A0ABT8KV94_9BACT</name>
<evidence type="ECO:0000313" key="2">
    <source>
        <dbReference type="EMBL" id="MDN5203867.1"/>
    </source>
</evidence>
<dbReference type="Proteomes" id="UP001172082">
    <property type="component" value="Unassembled WGS sequence"/>
</dbReference>
<dbReference type="NCBIfam" id="TIGR04183">
    <property type="entry name" value="Por_Secre_tail"/>
    <property type="match status" value="1"/>
</dbReference>
<keyword evidence="3" id="KW-1185">Reference proteome</keyword>
<dbReference type="Gene3D" id="2.60.40.10">
    <property type="entry name" value="Immunoglobulins"/>
    <property type="match status" value="1"/>
</dbReference>
<dbReference type="InterPro" id="IPR026444">
    <property type="entry name" value="Secre_tail"/>
</dbReference>
<reference evidence="2" key="1">
    <citation type="submission" date="2023-06" db="EMBL/GenBank/DDBJ databases">
        <title>Genomic of Parafulvivirga corallium.</title>
        <authorList>
            <person name="Wang G."/>
        </authorList>
    </citation>
    <scope>NUCLEOTIDE SEQUENCE</scope>
    <source>
        <strain evidence="2">BMA10</strain>
    </source>
</reference>
<accession>A0ABT8KV94</accession>
<protein>
    <submittedName>
        <fullName evidence="2">T9SS type A sorting domain-containing protein</fullName>
    </submittedName>
</protein>
<feature type="domain" description="Secretion system C-terminal sorting" evidence="1">
    <location>
        <begin position="415"/>
        <end position="486"/>
    </location>
</feature>
<evidence type="ECO:0000313" key="3">
    <source>
        <dbReference type="Proteomes" id="UP001172082"/>
    </source>
</evidence>
<organism evidence="2 3">
    <name type="scientific">Splendidivirga corallicola</name>
    <dbReference type="NCBI Taxonomy" id="3051826"/>
    <lineage>
        <taxon>Bacteria</taxon>
        <taxon>Pseudomonadati</taxon>
        <taxon>Bacteroidota</taxon>
        <taxon>Cytophagia</taxon>
        <taxon>Cytophagales</taxon>
        <taxon>Splendidivirgaceae</taxon>
        <taxon>Splendidivirga</taxon>
    </lineage>
</organism>
<evidence type="ECO:0000259" key="1">
    <source>
        <dbReference type="Pfam" id="PF18962"/>
    </source>
</evidence>
<dbReference type="Pfam" id="PF18962">
    <property type="entry name" value="Por_Secre_tail"/>
    <property type="match status" value="1"/>
</dbReference>
<proteinExistence type="predicted"/>
<comment type="caution">
    <text evidence="2">The sequence shown here is derived from an EMBL/GenBank/DDBJ whole genome shotgun (WGS) entry which is preliminary data.</text>
</comment>
<sequence>MKVLPIIILIFFLKGMAMAQDIVKAEYFIDDDAGFGQNVDIPIPSNLLGPNFELNFTIDLNNVNPGLHHLYIRVKDDQDFWSLYTYTTLFVVEDVPVPSIDALEYFFDADPGFGNGIQVNITGNETDNTIIFDANLDDLAPGTHFMYIRARSAEGEWSLLSSRLIQVLEDMEQVNIVRLEYFFEGNGFTSQTYSQPIQDPSPVVEFDFQANASELTNGETYTLSVWAIDDEERKSLVNTISFLYSEVVPIVLSVEKQNESCEGLGDGQLTANATGGEGTLLYSIDGTNFSANNVFPNLTSGTYTVTVKGDVPDYSVAEEATVEADHENPEVPNITELTGNDGSIILESTEAFTYQWFLNDQPISGASSRQYQPQESGEYQVSVANEGGCSALSEKHTVSIDVTAIYQQADTKLIIYPNPVVDELIIESKSGINLLGAEIELRTISGKLLLSGKAKTNVMKVDFSPYPKGMYQLIIITDQLVLQKKLLMN</sequence>
<dbReference type="RefSeq" id="WP_346753891.1">
    <property type="nucleotide sequence ID" value="NZ_JAUJEA010000009.1"/>
</dbReference>
<dbReference type="InterPro" id="IPR013783">
    <property type="entry name" value="Ig-like_fold"/>
</dbReference>